<accession>A0ABW5FPC3</accession>
<sequence>MSVLGADRPRLAEVIDDLVDPRVGLLASVSEVHKDAGAPEFFHYSAKAANTVGLAGRENFRHTGGAAARREDAVVKAIGEAIERYSSAWYRPAELPLTTHRQADFDAVPPEEFALYRAGQLDRPDFPVRPFTRDTTLRWTPARDARTGAEVHVPAARVYMPYECDPRTGDTPVCQPISTGLACHESFAAAALSGVCEVIERDAITIVWQAMVAPPQIRVESLPDELYDLVARFERTAAEVTLFDVTLDHGVPTVLSALRARHDGGPALVLAGAAAPSPATAVRKSLEELAHTRRYSQFIRTRSPRLVPDFPDHRDVTGQQDHLNYWSDHANLPQAEFLFSSGERRDFDDLADPGSGDAEQDLRMVCERVSATGERVLLTELTTPDVAGLGLSVVRAVIPGFHPLQLGHVLRALGGTRLWTVPQRLGHRGIEPGTGDNPSPHPYP</sequence>
<dbReference type="RefSeq" id="WP_378262842.1">
    <property type="nucleotide sequence ID" value="NZ_JBHUKR010000005.1"/>
</dbReference>
<dbReference type="Proteomes" id="UP001597417">
    <property type="component" value="Unassembled WGS sequence"/>
</dbReference>
<evidence type="ECO:0000259" key="1">
    <source>
        <dbReference type="PROSITE" id="PS51664"/>
    </source>
</evidence>
<dbReference type="InterPro" id="IPR027624">
    <property type="entry name" value="TOMM_cyclo_SagD"/>
</dbReference>
<dbReference type="Pfam" id="PF02624">
    <property type="entry name" value="YcaO"/>
    <property type="match status" value="1"/>
</dbReference>
<dbReference type="PROSITE" id="PS51664">
    <property type="entry name" value="YCAO"/>
    <property type="match status" value="1"/>
</dbReference>
<keyword evidence="3" id="KW-1185">Reference proteome</keyword>
<protein>
    <submittedName>
        <fullName evidence="2">YcaO-like family protein</fullName>
    </submittedName>
</protein>
<evidence type="ECO:0000313" key="3">
    <source>
        <dbReference type="Proteomes" id="UP001597417"/>
    </source>
</evidence>
<feature type="domain" description="YcaO" evidence="1">
    <location>
        <begin position="65"/>
        <end position="444"/>
    </location>
</feature>
<gene>
    <name evidence="2" type="ORF">ACFSXZ_07815</name>
</gene>
<evidence type="ECO:0000313" key="2">
    <source>
        <dbReference type="EMBL" id="MFD2416232.1"/>
    </source>
</evidence>
<comment type="caution">
    <text evidence="2">The sequence shown here is derived from an EMBL/GenBank/DDBJ whole genome shotgun (WGS) entry which is preliminary data.</text>
</comment>
<name>A0ABW5FPC3_9PSEU</name>
<dbReference type="EMBL" id="JBHUKR010000005">
    <property type="protein sequence ID" value="MFD2416232.1"/>
    <property type="molecule type" value="Genomic_DNA"/>
</dbReference>
<dbReference type="InterPro" id="IPR003776">
    <property type="entry name" value="YcaO-like_dom"/>
</dbReference>
<dbReference type="PANTHER" id="PTHR37809:SF1">
    <property type="entry name" value="RIBOSOMAL PROTEIN S12 METHYLTHIOTRANSFERASE ACCESSORY FACTOR YCAO"/>
    <property type="match status" value="1"/>
</dbReference>
<dbReference type="Gene3D" id="3.30.40.250">
    <property type="match status" value="1"/>
</dbReference>
<dbReference type="PANTHER" id="PTHR37809">
    <property type="entry name" value="RIBOSOMAL PROTEIN S12 METHYLTHIOTRANSFERASE ACCESSORY FACTOR YCAO"/>
    <property type="match status" value="1"/>
</dbReference>
<dbReference type="NCBIfam" id="TIGR03604">
    <property type="entry name" value="TOMM_cyclo_SagD"/>
    <property type="match status" value="1"/>
</dbReference>
<proteinExistence type="predicted"/>
<organism evidence="2 3">
    <name type="scientific">Amycolatopsis pigmentata</name>
    <dbReference type="NCBI Taxonomy" id="450801"/>
    <lineage>
        <taxon>Bacteria</taxon>
        <taxon>Bacillati</taxon>
        <taxon>Actinomycetota</taxon>
        <taxon>Actinomycetes</taxon>
        <taxon>Pseudonocardiales</taxon>
        <taxon>Pseudonocardiaceae</taxon>
        <taxon>Amycolatopsis</taxon>
    </lineage>
</organism>
<dbReference type="Gene3D" id="3.30.1330.230">
    <property type="match status" value="1"/>
</dbReference>
<reference evidence="3" key="1">
    <citation type="journal article" date="2019" name="Int. J. Syst. Evol. Microbiol.">
        <title>The Global Catalogue of Microorganisms (GCM) 10K type strain sequencing project: providing services to taxonomists for standard genome sequencing and annotation.</title>
        <authorList>
            <consortium name="The Broad Institute Genomics Platform"/>
            <consortium name="The Broad Institute Genome Sequencing Center for Infectious Disease"/>
            <person name="Wu L."/>
            <person name="Ma J."/>
        </authorList>
    </citation>
    <scope>NUCLEOTIDE SEQUENCE [LARGE SCALE GENOMIC DNA]</scope>
    <source>
        <strain evidence="3">CGMCC 4.7645</strain>
    </source>
</reference>
<dbReference type="Gene3D" id="3.30.160.660">
    <property type="match status" value="1"/>
</dbReference>